<dbReference type="Proteomes" id="UP000031532">
    <property type="component" value="Unassembled WGS sequence"/>
</dbReference>
<keyword evidence="1" id="KW-0812">Transmembrane</keyword>
<keyword evidence="1" id="KW-0472">Membrane</keyword>
<proteinExistence type="predicted"/>
<feature type="transmembrane region" description="Helical" evidence="1">
    <location>
        <begin position="212"/>
        <end position="231"/>
    </location>
</feature>
<keyword evidence="1" id="KW-1133">Transmembrane helix</keyword>
<dbReference type="AlphaFoldDB" id="A0A9X5E9Z9"/>
<dbReference type="RefSeq" id="WP_039713783.1">
    <property type="nucleotide sequence ID" value="NZ_JTJC03000017.1"/>
</dbReference>
<dbReference type="EMBL" id="JTJC03000017">
    <property type="protein sequence ID" value="NHC38050.1"/>
    <property type="molecule type" value="Genomic_DNA"/>
</dbReference>
<feature type="transmembrane region" description="Helical" evidence="1">
    <location>
        <begin position="400"/>
        <end position="419"/>
    </location>
</feature>
<feature type="transmembrane region" description="Helical" evidence="1">
    <location>
        <begin position="275"/>
        <end position="293"/>
    </location>
</feature>
<feature type="transmembrane region" description="Helical" evidence="1">
    <location>
        <begin position="338"/>
        <end position="360"/>
    </location>
</feature>
<evidence type="ECO:0000313" key="3">
    <source>
        <dbReference type="Proteomes" id="UP000031532"/>
    </source>
</evidence>
<sequence length="622" mass="69651">MNISLNFKRHKESFALIILLVIAFLSSFPWSLYGMNWRDSALYFHLGNRLLHNDFPYKDYVFQVGFIPIIFDAFFQSILGQSYYASLFAAFVVKATNLLVYYFIFRQFSSQVISVALCSAFALMNSSLVHWSTSYVYLFLSISALFIILGLNKLEKGISTLSFLYIAISGFSLALVIAARQSNGTLCILVTLGVILIYSLRNPKKYLRTLTTPFITGFLLGLGALVLFLALNQALLPAFQQLFLDASEKKRVGGFAALIDVLLGGIKFDSSIKEVVKVVVIPILLSAIIFRLIQYPIEAKSKYNVNLIGILLLPSLLLIGLSISLMGHLINTHNLPTIIASTALLFTYDVPSTFFSFALLGSCIFPKSSQKLLGVPEPVFPLLIALTLGSTWAMQMSWPGRAYLDSVMLMPLIIITTLMSSKVPTHWKKSFSLLFLVITVIMFTVSQIGGFSNKGLYENVRYSLDSPMTKFIKVPEDKAVAFSMLRQNIKPDESCFIYGSAPVLYTLLQCKNPTLVDTTYSDFYTLNDIKKAIASLGENPPKWIISTVGARPIDDTFDGSPDFYGVFNQAAPKELHGFIKEFIQDYQLVSTVRELFPNGKDLKSKDLDDILDLRLYRYTKED</sequence>
<feature type="transmembrane region" description="Helical" evidence="1">
    <location>
        <begin position="372"/>
        <end position="394"/>
    </location>
</feature>
<reference evidence="2 3" key="1">
    <citation type="journal article" date="2015" name="Genome Announc.">
        <title>Draft Genome Sequence of the Terrestrial Cyanobacterium Scytonema millei VB511283, Isolated from Eastern India.</title>
        <authorList>
            <person name="Sen D."/>
            <person name="Chandrababunaidu M.M."/>
            <person name="Singh D."/>
            <person name="Sanghi N."/>
            <person name="Ghorai A."/>
            <person name="Mishra G.P."/>
            <person name="Madduluri M."/>
            <person name="Adhikary S.P."/>
            <person name="Tripathy S."/>
        </authorList>
    </citation>
    <scope>NUCLEOTIDE SEQUENCE [LARGE SCALE GENOMIC DNA]</scope>
    <source>
        <strain evidence="2 3">VB511283</strain>
    </source>
</reference>
<feature type="transmembrane region" description="Helical" evidence="1">
    <location>
        <begin position="431"/>
        <end position="451"/>
    </location>
</feature>
<feature type="transmembrane region" description="Helical" evidence="1">
    <location>
        <begin position="305"/>
        <end position="326"/>
    </location>
</feature>
<feature type="transmembrane region" description="Helical" evidence="1">
    <location>
        <begin position="83"/>
        <end position="105"/>
    </location>
</feature>
<feature type="transmembrane region" description="Helical" evidence="1">
    <location>
        <begin position="135"/>
        <end position="151"/>
    </location>
</feature>
<comment type="caution">
    <text evidence="2">The sequence shown here is derived from an EMBL/GenBank/DDBJ whole genome shotgun (WGS) entry which is preliminary data.</text>
</comment>
<gene>
    <name evidence="2" type="ORF">QH73_0026095</name>
</gene>
<feature type="transmembrane region" description="Helical" evidence="1">
    <location>
        <begin position="183"/>
        <end position="200"/>
    </location>
</feature>
<keyword evidence="3" id="KW-1185">Reference proteome</keyword>
<name>A0A9X5E9Z9_9CYAN</name>
<feature type="transmembrane region" description="Helical" evidence="1">
    <location>
        <begin position="12"/>
        <end position="33"/>
    </location>
</feature>
<organism evidence="2 3">
    <name type="scientific">Scytonema millei VB511283</name>
    <dbReference type="NCBI Taxonomy" id="1245923"/>
    <lineage>
        <taxon>Bacteria</taxon>
        <taxon>Bacillati</taxon>
        <taxon>Cyanobacteriota</taxon>
        <taxon>Cyanophyceae</taxon>
        <taxon>Nostocales</taxon>
        <taxon>Scytonemataceae</taxon>
        <taxon>Scytonema</taxon>
    </lineage>
</organism>
<protein>
    <submittedName>
        <fullName evidence="2">Uncharacterized protein</fullName>
    </submittedName>
</protein>
<evidence type="ECO:0000256" key="1">
    <source>
        <dbReference type="SAM" id="Phobius"/>
    </source>
</evidence>
<accession>A0A9X5E9Z9</accession>
<dbReference type="OrthoDB" id="508728at2"/>
<feature type="transmembrane region" description="Helical" evidence="1">
    <location>
        <begin position="158"/>
        <end position="177"/>
    </location>
</feature>
<evidence type="ECO:0000313" key="2">
    <source>
        <dbReference type="EMBL" id="NHC38050.1"/>
    </source>
</evidence>